<evidence type="ECO:0000313" key="2">
    <source>
        <dbReference type="EMBL" id="MPY65014.1"/>
    </source>
</evidence>
<dbReference type="Proteomes" id="UP000400924">
    <property type="component" value="Unassembled WGS sequence"/>
</dbReference>
<accession>A0A5N8Y0A0</accession>
<gene>
    <name evidence="2" type="ORF">FNH08_50135</name>
</gene>
<dbReference type="RefSeq" id="WP_152778683.1">
    <property type="nucleotide sequence ID" value="NZ_VJZC01001065.1"/>
</dbReference>
<dbReference type="EMBL" id="VJZC01001065">
    <property type="protein sequence ID" value="MPY65014.1"/>
    <property type="molecule type" value="Genomic_DNA"/>
</dbReference>
<sequence length="241" mass="25662">MTETLKTAAGRTFTAEVTIGEHGEAVYNVKRVGQMGAFPVGTFVIHPDYHAFPEVDGLVNIQFGGGSPTDRHQRTNVPALGSASLPCVVGHQLVNPADLVDETSVFRLRDLAGASTGTGTSAGGATPNTSARTTDLVTALVRNWQARDDYDQLTATYNASLAPQRAEAISKKADDLSCKIMSIGERIEELTKQRDELSATTAPQSADITPDMAPAAQLTGQITTLQFTMEDLIAERAELTK</sequence>
<name>A0A5N8Y0A0_9ACTN</name>
<feature type="coiled-coil region" evidence="1">
    <location>
        <begin position="173"/>
        <end position="200"/>
    </location>
</feature>
<proteinExistence type="predicted"/>
<dbReference type="AlphaFoldDB" id="A0A5N8Y0A0"/>
<organism evidence="2 3">
    <name type="scientific">Streptomyces spongiae</name>
    <dbReference type="NCBI Taxonomy" id="565072"/>
    <lineage>
        <taxon>Bacteria</taxon>
        <taxon>Bacillati</taxon>
        <taxon>Actinomycetota</taxon>
        <taxon>Actinomycetes</taxon>
        <taxon>Kitasatosporales</taxon>
        <taxon>Streptomycetaceae</taxon>
        <taxon>Streptomyces</taxon>
    </lineage>
</organism>
<dbReference type="OrthoDB" id="4257011at2"/>
<keyword evidence="1" id="KW-0175">Coiled coil</keyword>
<comment type="caution">
    <text evidence="2">The sequence shown here is derived from an EMBL/GenBank/DDBJ whole genome shotgun (WGS) entry which is preliminary data.</text>
</comment>
<evidence type="ECO:0000256" key="1">
    <source>
        <dbReference type="SAM" id="Coils"/>
    </source>
</evidence>
<protein>
    <submittedName>
        <fullName evidence="2">Uncharacterized protein</fullName>
    </submittedName>
</protein>
<keyword evidence="3" id="KW-1185">Reference proteome</keyword>
<evidence type="ECO:0000313" key="3">
    <source>
        <dbReference type="Proteomes" id="UP000400924"/>
    </source>
</evidence>
<reference evidence="2 3" key="1">
    <citation type="submission" date="2019-07" db="EMBL/GenBank/DDBJ databases">
        <title>New species of Amycolatopsis and Streptomyces.</title>
        <authorList>
            <person name="Duangmal K."/>
            <person name="Teo W.F.A."/>
            <person name="Lipun K."/>
        </authorList>
    </citation>
    <scope>NUCLEOTIDE SEQUENCE [LARGE SCALE GENOMIC DNA]</scope>
    <source>
        <strain evidence="2 3">NBRC 106415</strain>
    </source>
</reference>